<dbReference type="PANTHER" id="PTHR43069:SF2">
    <property type="entry name" value="FUMARYLACETOACETASE"/>
    <property type="match status" value="1"/>
</dbReference>
<evidence type="ECO:0000256" key="9">
    <source>
        <dbReference type="ARBA" id="ARBA00023232"/>
    </source>
</evidence>
<dbReference type="Pfam" id="PF01557">
    <property type="entry name" value="FAA_hydrolase"/>
    <property type="match status" value="1"/>
</dbReference>
<feature type="binding site" evidence="12">
    <location>
        <position position="205"/>
    </location>
    <ligand>
        <name>Ca(2+)</name>
        <dbReference type="ChEBI" id="CHEBI:29108"/>
    </ligand>
</feature>
<dbReference type="GO" id="GO:0004334">
    <property type="term" value="F:fumarylacetoacetase activity"/>
    <property type="evidence" value="ECO:0007669"/>
    <property type="project" value="UniProtKB-UniRule"/>
</dbReference>
<name>A0A9N9BF59_9GLOM</name>
<dbReference type="InterPro" id="IPR036462">
    <property type="entry name" value="Fumarylacetoacetase_N_sf"/>
</dbReference>
<dbReference type="OrthoDB" id="9971669at2759"/>
<evidence type="ECO:0000259" key="15">
    <source>
        <dbReference type="Pfam" id="PF09298"/>
    </source>
</evidence>
<protein>
    <recommendedName>
        <fullName evidence="3 13">Fumarylacetoacetase</fullName>
        <ecNumber evidence="3 13">3.7.1.2</ecNumber>
    </recommendedName>
    <alternativeName>
        <fullName evidence="13">Fumarylacetoacetate hydrolase</fullName>
    </alternativeName>
</protein>
<evidence type="ECO:0000256" key="12">
    <source>
        <dbReference type="PIRSR" id="PIRSR605959-3"/>
    </source>
</evidence>
<evidence type="ECO:0000256" key="13">
    <source>
        <dbReference type="RuleBase" id="RU366008"/>
    </source>
</evidence>
<evidence type="ECO:0000256" key="5">
    <source>
        <dbReference type="ARBA" id="ARBA00022801"/>
    </source>
</evidence>
<sequence>MTSIAIGDQILDLSSLTSLLEENVPELKNLSNVFSEPTLNKFMSLGRPIWQATRQYLQQILSENDSTLRDNIELKQRALISQKLARMHLPANIGDFTDFYASKEHATNVGTMFRGKDNALMPNWSHLPVGYHGRSSSIVVSGTDIVRPSGQISPGKDQPPIFGASKKLDFELEMAFFVGPGNNLGEPIPIEKAIDHIFGVVLMNDWSARDIQEPFLVEGPKQDPTPLKYLQDTGPSAYDIHLEVKMKSNHCKSHVTIANSNLKYMYWSLKQQLVHHSVNGCNMRSGDLCGTGTISGGPDAINGGPNKSPLGSLLEITWNGKTKIDINGNKRTFIEDGDEILLTGYCTNENYLIGFGECIGKILPTYK</sequence>
<evidence type="ECO:0000256" key="2">
    <source>
        <dbReference type="ARBA" id="ARBA00010211"/>
    </source>
</evidence>
<dbReference type="Proteomes" id="UP000789706">
    <property type="component" value="Unassembled WGS sequence"/>
</dbReference>
<organism evidence="16 17">
    <name type="scientific">Diversispora eburnea</name>
    <dbReference type="NCBI Taxonomy" id="1213867"/>
    <lineage>
        <taxon>Eukaryota</taxon>
        <taxon>Fungi</taxon>
        <taxon>Fungi incertae sedis</taxon>
        <taxon>Mucoromycota</taxon>
        <taxon>Glomeromycotina</taxon>
        <taxon>Glomeromycetes</taxon>
        <taxon>Diversisporales</taxon>
        <taxon>Diversisporaceae</taxon>
        <taxon>Diversispora</taxon>
    </lineage>
</organism>
<comment type="caution">
    <text evidence="16">The sequence shown here is derived from an EMBL/GenBank/DDBJ whole genome shotgun (WGS) entry which is preliminary data.</text>
</comment>
<evidence type="ECO:0000313" key="16">
    <source>
        <dbReference type="EMBL" id="CAG8563708.1"/>
    </source>
</evidence>
<evidence type="ECO:0000256" key="6">
    <source>
        <dbReference type="ARBA" id="ARBA00022837"/>
    </source>
</evidence>
<feature type="binding site" evidence="11">
    <location>
        <position position="114"/>
    </location>
    <ligand>
        <name>substrate</name>
    </ligand>
</feature>
<feature type="binding site" evidence="12">
    <location>
        <position position="171"/>
    </location>
    <ligand>
        <name>Ca(2+)</name>
        <dbReference type="ChEBI" id="CHEBI:29108"/>
    </ligand>
</feature>
<evidence type="ECO:0000256" key="3">
    <source>
        <dbReference type="ARBA" id="ARBA00012094"/>
    </source>
</evidence>
<dbReference type="EMBL" id="CAJVPK010000985">
    <property type="protein sequence ID" value="CAG8563708.1"/>
    <property type="molecule type" value="Genomic_DNA"/>
</dbReference>
<evidence type="ECO:0000256" key="8">
    <source>
        <dbReference type="ARBA" id="ARBA00022878"/>
    </source>
</evidence>
<evidence type="ECO:0000256" key="7">
    <source>
        <dbReference type="ARBA" id="ARBA00022842"/>
    </source>
</evidence>
<keyword evidence="7 12" id="KW-0460">Magnesium</keyword>
<comment type="cofactor">
    <cofactor evidence="13">
        <name>Mg(2+)</name>
        <dbReference type="ChEBI" id="CHEBI:18420"/>
    </cofactor>
    <cofactor evidence="13">
        <name>Ca(2+)</name>
        <dbReference type="ChEBI" id="CHEBI:29108"/>
    </cofactor>
</comment>
<keyword evidence="5 13" id="KW-0378">Hydrolase</keyword>
<dbReference type="SUPFAM" id="SSF56529">
    <property type="entry name" value="FAH"/>
    <property type="match status" value="1"/>
</dbReference>
<proteinExistence type="inferred from homology"/>
<evidence type="ECO:0000256" key="10">
    <source>
        <dbReference type="PIRSR" id="PIRSR605959-1"/>
    </source>
</evidence>
<keyword evidence="9 13" id="KW-0585">Phenylalanine catabolism</keyword>
<evidence type="ECO:0000256" key="1">
    <source>
        <dbReference type="ARBA" id="ARBA00004782"/>
    </source>
</evidence>
<evidence type="ECO:0000259" key="14">
    <source>
        <dbReference type="Pfam" id="PF01557"/>
    </source>
</evidence>
<feature type="binding site" evidence="11">
    <location>
        <position position="293"/>
    </location>
    <ligand>
        <name>substrate</name>
    </ligand>
</feature>
<dbReference type="GO" id="GO:1902000">
    <property type="term" value="P:homogentisate catabolic process"/>
    <property type="evidence" value="ECO:0007669"/>
    <property type="project" value="TreeGrafter"/>
</dbReference>
<feature type="binding site" evidence="11">
    <location>
        <position position="212"/>
    </location>
    <ligand>
        <name>substrate</name>
    </ligand>
</feature>
<feature type="active site" description="Proton acceptor" evidence="10">
    <location>
        <position position="105"/>
    </location>
</feature>
<dbReference type="Gene3D" id="2.30.30.230">
    <property type="entry name" value="Fumarylacetoacetase, N-terminal domain"/>
    <property type="match status" value="1"/>
</dbReference>
<dbReference type="GO" id="GO:0006572">
    <property type="term" value="P:L-tyrosine catabolic process"/>
    <property type="evidence" value="ECO:0007669"/>
    <property type="project" value="UniProtKB-UniRule"/>
</dbReference>
<dbReference type="Pfam" id="PF09298">
    <property type="entry name" value="FAA_hydrolase_N"/>
    <property type="match status" value="1"/>
</dbReference>
<dbReference type="PANTHER" id="PTHR43069">
    <property type="entry name" value="FUMARYLACETOACETASE"/>
    <property type="match status" value="1"/>
</dbReference>
<dbReference type="InterPro" id="IPR005959">
    <property type="entry name" value="Fumarylacetoacetase"/>
</dbReference>
<evidence type="ECO:0000313" key="17">
    <source>
        <dbReference type="Proteomes" id="UP000789706"/>
    </source>
</evidence>
<dbReference type="Gene3D" id="3.90.850.10">
    <property type="entry name" value="Fumarylacetoacetase-like, C-terminal domain"/>
    <property type="match status" value="2"/>
</dbReference>
<comment type="catalytic activity">
    <reaction evidence="13">
        <text>4-fumarylacetoacetate + H2O = acetoacetate + fumarate + H(+)</text>
        <dbReference type="Rhea" id="RHEA:10244"/>
        <dbReference type="ChEBI" id="CHEBI:13705"/>
        <dbReference type="ChEBI" id="CHEBI:15377"/>
        <dbReference type="ChEBI" id="CHEBI:15378"/>
        <dbReference type="ChEBI" id="CHEBI:18034"/>
        <dbReference type="ChEBI" id="CHEBI:29806"/>
        <dbReference type="EC" id="3.7.1.2"/>
    </reaction>
</comment>
<gene>
    <name evidence="16" type="ORF">DEBURN_LOCUS7718</name>
</gene>
<reference evidence="16" key="1">
    <citation type="submission" date="2021-06" db="EMBL/GenBank/DDBJ databases">
        <authorList>
            <person name="Kallberg Y."/>
            <person name="Tangrot J."/>
            <person name="Rosling A."/>
        </authorList>
    </citation>
    <scope>NUCLEOTIDE SEQUENCE</scope>
    <source>
        <strain evidence="16">AZ414A</strain>
    </source>
</reference>
<evidence type="ECO:0000256" key="4">
    <source>
        <dbReference type="ARBA" id="ARBA00022723"/>
    </source>
</evidence>
<evidence type="ECO:0000256" key="11">
    <source>
        <dbReference type="PIRSR" id="PIRSR605959-2"/>
    </source>
</evidence>
<dbReference type="InterPro" id="IPR036663">
    <property type="entry name" value="Fumarylacetoacetase_C_sf"/>
</dbReference>
<dbReference type="GO" id="GO:0006559">
    <property type="term" value="P:L-phenylalanine catabolic process"/>
    <property type="evidence" value="ECO:0007669"/>
    <property type="project" value="UniProtKB-UniRule"/>
</dbReference>
<comment type="similarity">
    <text evidence="2 13">Belongs to the FAH family.</text>
</comment>
<dbReference type="GO" id="GO:0046872">
    <property type="term" value="F:metal ion binding"/>
    <property type="evidence" value="ECO:0007669"/>
    <property type="project" value="UniProtKB-UniRule"/>
</dbReference>
<feature type="domain" description="Fumarylacetoacetase N-terminal" evidence="15">
    <location>
        <begin position="3"/>
        <end position="90"/>
    </location>
</feature>
<keyword evidence="8 13" id="KW-0828">Tyrosine catabolism</keyword>
<comment type="pathway">
    <text evidence="1 13">Amino-acid degradation; L-phenylalanine degradation; acetoacetate and fumarate from L-phenylalanine: step 6/6.</text>
</comment>
<keyword evidence="17" id="KW-1185">Reference proteome</keyword>
<accession>A0A9N9BF59</accession>
<keyword evidence="6 12" id="KW-0106">Calcium</keyword>
<feature type="binding site" evidence="12">
    <location>
        <position position="205"/>
    </location>
    <ligand>
        <name>Mg(2+)</name>
        <dbReference type="ChEBI" id="CHEBI:18420"/>
    </ligand>
</feature>
<dbReference type="InterPro" id="IPR015377">
    <property type="entry name" value="Fumarylacetoacetase_N"/>
</dbReference>
<dbReference type="AlphaFoldDB" id="A0A9N9BF59"/>
<dbReference type="InterPro" id="IPR011234">
    <property type="entry name" value="Fumarylacetoacetase-like_C"/>
</dbReference>
<dbReference type="EC" id="3.7.1.2" evidence="3 13"/>
<feature type="binding site" evidence="11">
    <location>
        <position position="100"/>
    </location>
    <ligand>
        <name>substrate</name>
    </ligand>
</feature>
<feature type="binding site" evidence="12">
    <location>
        <position position="98"/>
    </location>
    <ligand>
        <name>Ca(2+)</name>
        <dbReference type="ChEBI" id="CHEBI:29108"/>
    </ligand>
</feature>
<feature type="domain" description="Fumarylacetoacetase-like C-terminal" evidence="14">
    <location>
        <begin position="96"/>
        <end position="344"/>
    </location>
</feature>
<feature type="binding site" evidence="12">
    <location>
        <position position="173"/>
    </location>
    <ligand>
        <name>Ca(2+)</name>
        <dbReference type="ChEBI" id="CHEBI:29108"/>
    </ligand>
</feature>
<keyword evidence="4 12" id="KW-0479">Metal-binding</keyword>
<dbReference type="SUPFAM" id="SSF63433">
    <property type="entry name" value="Fumarylacetoacetate hydrolase, FAH, N-terminal domain"/>
    <property type="match status" value="1"/>
</dbReference>